<feature type="chain" id="PRO_5013008135" evidence="1">
    <location>
        <begin position="18"/>
        <end position="73"/>
    </location>
</feature>
<sequence>MKFLTIICLLFTWQCHKLEFFYSYCLSNGASICNLFTTFMRSISCASESYRVYISNCTLQYYIPPCNIPCHSL</sequence>
<feature type="signal peptide" evidence="1">
    <location>
        <begin position="1"/>
        <end position="17"/>
    </location>
</feature>
<protein>
    <submittedName>
        <fullName evidence="2">Putative secreted protein</fullName>
    </submittedName>
</protein>
<keyword evidence="1" id="KW-0732">Signal</keyword>
<accession>A0A224Y0K5</accession>
<name>A0A224Y0K5_9HEMI</name>
<dbReference type="EMBL" id="GFTR01000448">
    <property type="protein sequence ID" value="JAW15978.1"/>
    <property type="molecule type" value="Transcribed_RNA"/>
</dbReference>
<reference evidence="2" key="1">
    <citation type="journal article" date="2018" name="PLoS Negl. Trop. Dis.">
        <title>An insight into the salivary gland and fat body transcriptome of Panstrongylus lignarius (Hemiptera: Heteroptera), the main vector of Chagas disease in Peru.</title>
        <authorList>
            <person name="Nevoa J.C."/>
            <person name="Mendes M.T."/>
            <person name="da Silva M.V."/>
            <person name="Soares S.C."/>
            <person name="Oliveira C.J.F."/>
            <person name="Ribeiro J.M.C."/>
        </authorList>
    </citation>
    <scope>NUCLEOTIDE SEQUENCE</scope>
</reference>
<dbReference type="AlphaFoldDB" id="A0A224Y0K5"/>
<organism evidence="2">
    <name type="scientific">Panstrongylus lignarius</name>
    <dbReference type="NCBI Taxonomy" id="156445"/>
    <lineage>
        <taxon>Eukaryota</taxon>
        <taxon>Metazoa</taxon>
        <taxon>Ecdysozoa</taxon>
        <taxon>Arthropoda</taxon>
        <taxon>Hexapoda</taxon>
        <taxon>Insecta</taxon>
        <taxon>Pterygota</taxon>
        <taxon>Neoptera</taxon>
        <taxon>Paraneoptera</taxon>
        <taxon>Hemiptera</taxon>
        <taxon>Heteroptera</taxon>
        <taxon>Panheteroptera</taxon>
        <taxon>Cimicomorpha</taxon>
        <taxon>Reduviidae</taxon>
        <taxon>Triatominae</taxon>
        <taxon>Panstrongylus</taxon>
    </lineage>
</organism>
<evidence type="ECO:0000256" key="1">
    <source>
        <dbReference type="SAM" id="SignalP"/>
    </source>
</evidence>
<proteinExistence type="predicted"/>
<evidence type="ECO:0000313" key="2">
    <source>
        <dbReference type="EMBL" id="JAW15978.1"/>
    </source>
</evidence>